<evidence type="ECO:0000256" key="9">
    <source>
        <dbReference type="ARBA" id="ARBA00022989"/>
    </source>
</evidence>
<comment type="similarity">
    <text evidence="3">Belongs to the LptF/LptG family.</text>
</comment>
<dbReference type="PANTHER" id="PTHR33529:SF7">
    <property type="entry name" value="LIPOPOLYSACCHARIDE EXPORT SYSTEM PERMEASE PROTEIN LPTF"/>
    <property type="match status" value="1"/>
</dbReference>
<evidence type="ECO:0000313" key="13">
    <source>
        <dbReference type="EMBL" id="QBY41793.1"/>
    </source>
</evidence>
<keyword evidence="6" id="KW-1003">Cell membrane</keyword>
<organism evidence="13 15">
    <name type="scientific">Arsenophonus nasoniae</name>
    <name type="common">son-killer infecting Nasonia vitripennis</name>
    <dbReference type="NCBI Taxonomy" id="638"/>
    <lineage>
        <taxon>Bacteria</taxon>
        <taxon>Pseudomonadati</taxon>
        <taxon>Pseudomonadota</taxon>
        <taxon>Gammaproteobacteria</taxon>
        <taxon>Enterobacterales</taxon>
        <taxon>Morganellaceae</taxon>
        <taxon>Arsenophonus</taxon>
    </lineage>
</organism>
<keyword evidence="8 12" id="KW-0812">Transmembrane</keyword>
<dbReference type="AlphaFoldDB" id="A0A4V1BWD3"/>
<dbReference type="InterPro" id="IPR005495">
    <property type="entry name" value="LptG/LptF_permease"/>
</dbReference>
<dbReference type="NCBIfam" id="TIGR04407">
    <property type="entry name" value="LptF_YjgP"/>
    <property type="match status" value="1"/>
</dbReference>
<evidence type="ECO:0000313" key="15">
    <source>
        <dbReference type="Proteomes" id="UP000295134"/>
    </source>
</evidence>
<gene>
    <name evidence="13" type="primary">lptF</name>
    <name evidence="13" type="ORF">ArsFIN_03220</name>
    <name evidence="14" type="ORF">QE258_01120</name>
</gene>
<reference evidence="13 15" key="1">
    <citation type="submission" date="2019-03" db="EMBL/GenBank/DDBJ databases">
        <title>Long-read sequencing reveals hyperdense prophage content in a complex bacterial symbiont genome.</title>
        <authorList>
            <person name="Frost C.L."/>
            <person name="Siozios S."/>
            <person name="Nadal-Jimenez P."/>
            <person name="Brockhurst M.A."/>
            <person name="King K.C."/>
            <person name="Darby A.C."/>
            <person name="Hurst G.D.D."/>
        </authorList>
    </citation>
    <scope>NUCLEOTIDE SEQUENCE [LARGE SCALE GENOMIC DNA]</scope>
    <source>
        <strain evidence="13 15">FIN</strain>
    </source>
</reference>
<dbReference type="EMBL" id="CP038613">
    <property type="protein sequence ID" value="QBY41793.1"/>
    <property type="molecule type" value="Genomic_DNA"/>
</dbReference>
<evidence type="ECO:0000313" key="14">
    <source>
        <dbReference type="EMBL" id="WGM06023.1"/>
    </source>
</evidence>
<dbReference type="GO" id="GO:0055085">
    <property type="term" value="P:transmembrane transport"/>
    <property type="evidence" value="ECO:0007669"/>
    <property type="project" value="InterPro"/>
</dbReference>
<comment type="subcellular location">
    <subcellularLocation>
        <location evidence="2">Cell inner membrane</location>
        <topology evidence="2">Multi-pass membrane protein</topology>
    </subcellularLocation>
</comment>
<keyword evidence="9 12" id="KW-1133">Transmembrane helix</keyword>
<dbReference type="Proteomes" id="UP000295134">
    <property type="component" value="Chromosome"/>
</dbReference>
<evidence type="ECO:0000256" key="5">
    <source>
        <dbReference type="ARBA" id="ARBA00022448"/>
    </source>
</evidence>
<proteinExistence type="inferred from homology"/>
<dbReference type="GeneID" id="96875625"/>
<evidence type="ECO:0000256" key="7">
    <source>
        <dbReference type="ARBA" id="ARBA00022519"/>
    </source>
</evidence>
<accession>A0A4V1BWD3</accession>
<feature type="transmembrane region" description="Helical" evidence="12">
    <location>
        <begin position="329"/>
        <end position="348"/>
    </location>
</feature>
<evidence type="ECO:0000256" key="8">
    <source>
        <dbReference type="ARBA" id="ARBA00022692"/>
    </source>
</evidence>
<evidence type="ECO:0000256" key="12">
    <source>
        <dbReference type="SAM" id="Phobius"/>
    </source>
</evidence>
<feature type="transmembrane region" description="Helical" evidence="12">
    <location>
        <begin position="266"/>
        <end position="284"/>
    </location>
</feature>
<comment type="function">
    <text evidence="1">Part of the ABC transporter complex LptBFG involved in the translocation of lipopolysaccharide (LPS) from the inner membrane to the outer membrane.</text>
</comment>
<keyword evidence="5" id="KW-0813">Transport</keyword>
<feature type="transmembrane region" description="Helical" evidence="12">
    <location>
        <begin position="296"/>
        <end position="317"/>
    </location>
</feature>
<comment type="subunit">
    <text evidence="11">Component of the lipopolysaccharide transport and assembly complex. The LptBFG transporter is composed of two ATP-binding proteins (LptB) and two transmembrane proteins (LptF and LptG).</text>
</comment>
<evidence type="ECO:0000256" key="2">
    <source>
        <dbReference type="ARBA" id="ARBA00004429"/>
    </source>
</evidence>
<sequence>MIIIRYLVKETLKSQVAILFILILIFFSQKTINILSSAVQGNIPSDLVFPLLGLGIPEMAQLILPLSLFLGLLMTYSKLYIDSEITVMHACGLGKKVLVIAALILALFTALIAAVNVAWMLPWSAKYQEQALADAQANPGLTHMVEGRFKTTKDQNIVLYISEVKGKNFTDVFMAQLRPVNNQRPSVVIAESGRIREDQNGNQIVVLDKGTRYEGTALLRDFRITDFKDYQAVIDHKETAATGDKIEQKDMLQLWHATDAESKAEFHWRLTLVVAVLIMALMVVPLSEVNPRQGRVLSMLPAMLLYLIFFLLQSTLHSNAEKGEIDPTITMWLVNAAFLLLALILNIWDTVWMRRLRAKFYQGAA</sequence>
<evidence type="ECO:0000256" key="11">
    <source>
        <dbReference type="ARBA" id="ARBA00026081"/>
    </source>
</evidence>
<evidence type="ECO:0000256" key="3">
    <source>
        <dbReference type="ARBA" id="ARBA00007725"/>
    </source>
</evidence>
<dbReference type="Pfam" id="PF03739">
    <property type="entry name" value="LptF_LptG"/>
    <property type="match status" value="1"/>
</dbReference>
<dbReference type="RefSeq" id="WP_026822613.1">
    <property type="nucleotide sequence ID" value="NZ_CP038613.1"/>
</dbReference>
<protein>
    <recommendedName>
        <fullName evidence="4">Lipopolysaccharide export system permease protein LptF</fullName>
    </recommendedName>
</protein>
<evidence type="ECO:0000256" key="1">
    <source>
        <dbReference type="ARBA" id="ARBA00002265"/>
    </source>
</evidence>
<dbReference type="EMBL" id="CP123523">
    <property type="protein sequence ID" value="WGM06023.1"/>
    <property type="molecule type" value="Genomic_DNA"/>
</dbReference>
<reference evidence="14" key="2">
    <citation type="submission" date="2023-04" db="EMBL/GenBank/DDBJ databases">
        <title>Genome dynamics across the evolutionary transition to endosymbiosis.</title>
        <authorList>
            <person name="Siozios S."/>
            <person name="Nadal-Jimenez P."/>
            <person name="Azagi T."/>
            <person name="Sprong H."/>
            <person name="Frost C.L."/>
            <person name="Parratt S.R."/>
            <person name="Taylor G."/>
            <person name="Brettell L."/>
            <person name="Lew K.C."/>
            <person name="Croft L."/>
            <person name="King K.C."/>
            <person name="Brockhurst M.A."/>
            <person name="Hypsa V."/>
            <person name="Novakova E."/>
            <person name="Darby A.C."/>
            <person name="Hurst G.D.D."/>
        </authorList>
    </citation>
    <scope>NUCLEOTIDE SEQUENCE</scope>
    <source>
        <strain evidence="14">ANv_CAN</strain>
    </source>
</reference>
<evidence type="ECO:0000313" key="16">
    <source>
        <dbReference type="Proteomes" id="UP001177592"/>
    </source>
</evidence>
<dbReference type="GO" id="GO:0015920">
    <property type="term" value="P:lipopolysaccharide transport"/>
    <property type="evidence" value="ECO:0007669"/>
    <property type="project" value="TreeGrafter"/>
</dbReference>
<dbReference type="Proteomes" id="UP001177592">
    <property type="component" value="Chromosome"/>
</dbReference>
<keyword evidence="10 12" id="KW-0472">Membrane</keyword>
<dbReference type="GO" id="GO:0043190">
    <property type="term" value="C:ATP-binding cassette (ABC) transporter complex"/>
    <property type="evidence" value="ECO:0007669"/>
    <property type="project" value="InterPro"/>
</dbReference>
<evidence type="ECO:0000256" key="10">
    <source>
        <dbReference type="ARBA" id="ARBA00023136"/>
    </source>
</evidence>
<feature type="transmembrane region" description="Helical" evidence="12">
    <location>
        <begin position="16"/>
        <end position="39"/>
    </location>
</feature>
<feature type="transmembrane region" description="Helical" evidence="12">
    <location>
        <begin position="97"/>
        <end position="119"/>
    </location>
</feature>
<dbReference type="KEGG" id="ans:ArsFIN_03220"/>
<keyword evidence="7" id="KW-0997">Cell inner membrane</keyword>
<dbReference type="PANTHER" id="PTHR33529">
    <property type="entry name" value="SLR0882 PROTEIN-RELATED"/>
    <property type="match status" value="1"/>
</dbReference>
<dbReference type="InterPro" id="IPR030922">
    <property type="entry name" value="LptF"/>
</dbReference>
<keyword evidence="16" id="KW-1185">Reference proteome</keyword>
<name>A0A4V1BWD3_9GAMM</name>
<feature type="transmembrane region" description="Helical" evidence="12">
    <location>
        <begin position="59"/>
        <end position="76"/>
    </location>
</feature>
<evidence type="ECO:0000256" key="4">
    <source>
        <dbReference type="ARBA" id="ARBA00014213"/>
    </source>
</evidence>
<evidence type="ECO:0000256" key="6">
    <source>
        <dbReference type="ARBA" id="ARBA00022475"/>
    </source>
</evidence>